<dbReference type="PRINTS" id="PR00625">
    <property type="entry name" value="JDOMAIN"/>
</dbReference>
<gene>
    <name evidence="3" type="ORF">IWQ60_010960</name>
</gene>
<dbReference type="AlphaFoldDB" id="A0A9W7ZT31"/>
<reference evidence="3" key="1">
    <citation type="submission" date="2022-07" db="EMBL/GenBank/DDBJ databases">
        <title>Phylogenomic reconstructions and comparative analyses of Kickxellomycotina fungi.</title>
        <authorList>
            <person name="Reynolds N.K."/>
            <person name="Stajich J.E."/>
            <person name="Barry K."/>
            <person name="Grigoriev I.V."/>
            <person name="Crous P."/>
            <person name="Smith M.E."/>
        </authorList>
    </citation>
    <scope>NUCLEOTIDE SEQUENCE</scope>
    <source>
        <strain evidence="3">RSA 861</strain>
    </source>
</reference>
<evidence type="ECO:0000259" key="2">
    <source>
        <dbReference type="PROSITE" id="PS50076"/>
    </source>
</evidence>
<evidence type="ECO:0000313" key="3">
    <source>
        <dbReference type="EMBL" id="KAJ1909839.1"/>
    </source>
</evidence>
<comment type="caution">
    <text evidence="3">The sequence shown here is derived from an EMBL/GenBank/DDBJ whole genome shotgun (WGS) entry which is preliminary data.</text>
</comment>
<feature type="region of interest" description="Disordered" evidence="1">
    <location>
        <begin position="74"/>
        <end position="93"/>
    </location>
</feature>
<dbReference type="Proteomes" id="UP001150569">
    <property type="component" value="Unassembled WGS sequence"/>
</dbReference>
<evidence type="ECO:0000256" key="1">
    <source>
        <dbReference type="SAM" id="MobiDB-lite"/>
    </source>
</evidence>
<dbReference type="CDD" id="cd06257">
    <property type="entry name" value="DnaJ"/>
    <property type="match status" value="1"/>
</dbReference>
<sequence length="348" mass="37631">MVRETRFYETLGVSVTATDDEIKKAYRKASLRWHPDKNIANKKEAEEKFKLVSEAYQVLKDADQRRIYDQFGEEGLRAGPDGPEPSGPTFSHTSGFSFRTPEDVFFEMFGSHDNADNFMNMHGPSPMFGASGPGFPSDFESPFASSFGPRPSPFGAGFGFPGASHNGAMRKTSSSSFFNSPFGSPFGPFMGGFHTAFPSPGAATGGSAQAGTSAPPTDNGPTPGLFRGASFRHSEKTVNGHVVRETETTDAEGNVIVEEEIDGRKRVYRNGKVVVDELGGSSGGSNAKAPRHHEPSPTASPPRSHSYTHGPSHTHAPHHHQHHRHHSSGQQGHGPPPHDRYPYASFDI</sequence>
<evidence type="ECO:0000313" key="4">
    <source>
        <dbReference type="Proteomes" id="UP001150569"/>
    </source>
</evidence>
<dbReference type="InterPro" id="IPR018253">
    <property type="entry name" value="DnaJ_domain_CS"/>
</dbReference>
<dbReference type="GO" id="GO:0005737">
    <property type="term" value="C:cytoplasm"/>
    <property type="evidence" value="ECO:0007669"/>
    <property type="project" value="TreeGrafter"/>
</dbReference>
<dbReference type="PANTHER" id="PTHR43948:SF10">
    <property type="entry name" value="MRJ, ISOFORM E"/>
    <property type="match status" value="1"/>
</dbReference>
<dbReference type="SUPFAM" id="SSF46565">
    <property type="entry name" value="Chaperone J-domain"/>
    <property type="match status" value="1"/>
</dbReference>
<dbReference type="GO" id="GO:0051087">
    <property type="term" value="F:protein-folding chaperone binding"/>
    <property type="evidence" value="ECO:0007669"/>
    <property type="project" value="TreeGrafter"/>
</dbReference>
<dbReference type="GO" id="GO:0051082">
    <property type="term" value="F:unfolded protein binding"/>
    <property type="evidence" value="ECO:0007669"/>
    <property type="project" value="TreeGrafter"/>
</dbReference>
<dbReference type="InterPro" id="IPR036869">
    <property type="entry name" value="J_dom_sf"/>
</dbReference>
<protein>
    <recommendedName>
        <fullName evidence="2">J domain-containing protein</fullName>
    </recommendedName>
</protein>
<dbReference type="GO" id="GO:0044183">
    <property type="term" value="F:protein folding chaperone"/>
    <property type="evidence" value="ECO:0007669"/>
    <property type="project" value="TreeGrafter"/>
</dbReference>
<feature type="compositionally biased region" description="Low complexity" evidence="1">
    <location>
        <begin position="200"/>
        <end position="216"/>
    </location>
</feature>
<dbReference type="PROSITE" id="PS00636">
    <property type="entry name" value="DNAJ_1"/>
    <property type="match status" value="1"/>
</dbReference>
<name>A0A9W7ZT31_9FUNG</name>
<dbReference type="Pfam" id="PF00226">
    <property type="entry name" value="DnaJ"/>
    <property type="match status" value="1"/>
</dbReference>
<accession>A0A9W7ZT31</accession>
<dbReference type="EMBL" id="JANBPT010001137">
    <property type="protein sequence ID" value="KAJ1909839.1"/>
    <property type="molecule type" value="Genomic_DNA"/>
</dbReference>
<keyword evidence="4" id="KW-1185">Reference proteome</keyword>
<proteinExistence type="predicted"/>
<feature type="compositionally biased region" description="Basic and acidic residues" evidence="1">
    <location>
        <begin position="232"/>
        <end position="247"/>
    </location>
</feature>
<dbReference type="PANTHER" id="PTHR43948">
    <property type="entry name" value="DNAJ HOMOLOG SUBFAMILY B"/>
    <property type="match status" value="1"/>
</dbReference>
<feature type="region of interest" description="Disordered" evidence="1">
    <location>
        <begin position="277"/>
        <end position="338"/>
    </location>
</feature>
<dbReference type="Gene3D" id="1.10.287.110">
    <property type="entry name" value="DnaJ domain"/>
    <property type="match status" value="1"/>
</dbReference>
<feature type="region of interest" description="Disordered" evidence="1">
    <location>
        <begin position="200"/>
        <end position="256"/>
    </location>
</feature>
<dbReference type="OrthoDB" id="10250354at2759"/>
<feature type="compositionally biased region" description="Basic residues" evidence="1">
    <location>
        <begin position="315"/>
        <end position="327"/>
    </location>
</feature>
<dbReference type="PROSITE" id="PS50076">
    <property type="entry name" value="DNAJ_2"/>
    <property type="match status" value="1"/>
</dbReference>
<dbReference type="SMART" id="SM00271">
    <property type="entry name" value="DnaJ"/>
    <property type="match status" value="1"/>
</dbReference>
<organism evidence="3 4">
    <name type="scientific">Tieghemiomyces parasiticus</name>
    <dbReference type="NCBI Taxonomy" id="78921"/>
    <lineage>
        <taxon>Eukaryota</taxon>
        <taxon>Fungi</taxon>
        <taxon>Fungi incertae sedis</taxon>
        <taxon>Zoopagomycota</taxon>
        <taxon>Kickxellomycotina</taxon>
        <taxon>Dimargaritomycetes</taxon>
        <taxon>Dimargaritales</taxon>
        <taxon>Dimargaritaceae</taxon>
        <taxon>Tieghemiomyces</taxon>
    </lineage>
</organism>
<feature type="domain" description="J" evidence="2">
    <location>
        <begin position="6"/>
        <end position="72"/>
    </location>
</feature>
<dbReference type="InterPro" id="IPR001623">
    <property type="entry name" value="DnaJ_domain"/>
</dbReference>